<keyword evidence="1" id="KW-1185">Reference proteome</keyword>
<evidence type="ECO:0000313" key="2">
    <source>
        <dbReference type="RefSeq" id="XP_039142360.1"/>
    </source>
</evidence>
<dbReference type="PANTHER" id="PTHR38926:SF5">
    <property type="entry name" value="F-BOX AND LEUCINE-RICH REPEAT PROTEIN 6"/>
    <property type="match status" value="1"/>
</dbReference>
<dbReference type="Gene3D" id="3.80.10.10">
    <property type="entry name" value="Ribonuclease Inhibitor"/>
    <property type="match status" value="1"/>
</dbReference>
<dbReference type="GeneID" id="120279495"/>
<dbReference type="PANTHER" id="PTHR38926">
    <property type="entry name" value="F-BOX DOMAIN CONTAINING PROTEIN, EXPRESSED"/>
    <property type="match status" value="1"/>
</dbReference>
<dbReference type="RefSeq" id="XP_039142360.1">
    <property type="nucleotide sequence ID" value="XM_039286426.1"/>
</dbReference>
<dbReference type="SMART" id="SM00367">
    <property type="entry name" value="LRR_CC"/>
    <property type="match status" value="4"/>
</dbReference>
<reference evidence="2" key="1">
    <citation type="submission" date="2025-08" db="UniProtKB">
        <authorList>
            <consortium name="RefSeq"/>
        </authorList>
    </citation>
    <scope>IDENTIFICATION</scope>
</reference>
<accession>A0AB40CR68</accession>
<dbReference type="SUPFAM" id="SSF81383">
    <property type="entry name" value="F-box domain"/>
    <property type="match status" value="1"/>
</dbReference>
<dbReference type="AlphaFoldDB" id="A0AB40CR68"/>
<sequence length="307" mass="35144">MDAEIAGATAETRDWSEMTPVLLVNVFRRLSLEDRWRGVMFACKTWLEAARDPALFESFDLEPFFGRFSDAATWWTPAFQRRVDSMVRLVAVVGGPTLRTVRVRHCSDRALELVAERCPNLEILSVKNSQSVTDTSMIKIALGCHMLTELDISSCYEISYKSLELIGQNCPNLTVLKRNLLNWLDPSQHAGIVPDDYINACPQDGDREALVIAKFMPKLKHLELRFSKLFINGLISISEGCTDIETLDLFGCVNLTSRALDQTSKNMKNLKVLVRPNFYIPRSVFHTERYGHWRLYDERFQTNVFQI</sequence>
<dbReference type="InterPro" id="IPR036047">
    <property type="entry name" value="F-box-like_dom_sf"/>
</dbReference>
<dbReference type="InterPro" id="IPR006553">
    <property type="entry name" value="Leu-rich_rpt_Cys-con_subtyp"/>
</dbReference>
<dbReference type="Gene3D" id="1.20.1280.50">
    <property type="match status" value="1"/>
</dbReference>
<gene>
    <name evidence="2" type="primary">LOC120279495</name>
</gene>
<dbReference type="Proteomes" id="UP001515500">
    <property type="component" value="Chromosome 16"/>
</dbReference>
<dbReference type="SUPFAM" id="SSF52047">
    <property type="entry name" value="RNI-like"/>
    <property type="match status" value="1"/>
</dbReference>
<protein>
    <submittedName>
        <fullName evidence="2">F-box protein SKIP1-like</fullName>
    </submittedName>
</protein>
<dbReference type="Pfam" id="PF13516">
    <property type="entry name" value="LRR_6"/>
    <property type="match status" value="1"/>
</dbReference>
<proteinExistence type="predicted"/>
<name>A0AB40CR68_DIOCR</name>
<dbReference type="InterPro" id="IPR001611">
    <property type="entry name" value="Leu-rich_rpt"/>
</dbReference>
<dbReference type="InterPro" id="IPR032675">
    <property type="entry name" value="LRR_dom_sf"/>
</dbReference>
<evidence type="ECO:0000313" key="1">
    <source>
        <dbReference type="Proteomes" id="UP001515500"/>
    </source>
</evidence>
<organism evidence="1 2">
    <name type="scientific">Dioscorea cayennensis subsp. rotundata</name>
    <name type="common">White Guinea yam</name>
    <name type="synonym">Dioscorea rotundata</name>
    <dbReference type="NCBI Taxonomy" id="55577"/>
    <lineage>
        <taxon>Eukaryota</taxon>
        <taxon>Viridiplantae</taxon>
        <taxon>Streptophyta</taxon>
        <taxon>Embryophyta</taxon>
        <taxon>Tracheophyta</taxon>
        <taxon>Spermatophyta</taxon>
        <taxon>Magnoliopsida</taxon>
        <taxon>Liliopsida</taxon>
        <taxon>Dioscoreales</taxon>
        <taxon>Dioscoreaceae</taxon>
        <taxon>Dioscorea</taxon>
    </lineage>
</organism>